<dbReference type="HAMAP" id="MF_00421">
    <property type="entry name" value="PurQ"/>
    <property type="match status" value="1"/>
</dbReference>
<dbReference type="RefSeq" id="WP_066135632.1">
    <property type="nucleotide sequence ID" value="NZ_CBCSGM010000001.1"/>
</dbReference>
<evidence type="ECO:0000256" key="8">
    <source>
        <dbReference type="HAMAP-Rule" id="MF_00421"/>
    </source>
</evidence>
<dbReference type="EC" id="3.5.1.2" evidence="8"/>
<protein>
    <recommendedName>
        <fullName evidence="8">Phosphoribosylformylglycinamidine synthase subunit PurQ</fullName>
        <shortName evidence="8">FGAM synthase</shortName>
        <ecNumber evidence="8">6.3.5.3</ecNumber>
    </recommendedName>
    <alternativeName>
        <fullName evidence="8">Formylglycinamide ribonucleotide amidotransferase subunit I</fullName>
        <shortName evidence="8">FGAR amidotransferase I</shortName>
        <shortName evidence="8">FGAR-AT I</shortName>
    </alternativeName>
    <alternativeName>
        <fullName evidence="8">Glutaminase PurQ</fullName>
        <ecNumber evidence="8">3.5.1.2</ecNumber>
    </alternativeName>
    <alternativeName>
        <fullName evidence="8">Phosphoribosylformylglycinamidine synthase subunit I</fullName>
    </alternativeName>
</protein>
<dbReference type="GO" id="GO:0005737">
    <property type="term" value="C:cytoplasm"/>
    <property type="evidence" value="ECO:0007669"/>
    <property type="project" value="UniProtKB-SubCell"/>
</dbReference>
<dbReference type="PROSITE" id="PS51273">
    <property type="entry name" value="GATASE_TYPE_1"/>
    <property type="match status" value="1"/>
</dbReference>
<evidence type="ECO:0000256" key="1">
    <source>
        <dbReference type="ARBA" id="ARBA00022490"/>
    </source>
</evidence>
<comment type="subunit">
    <text evidence="8">Part of the FGAM synthase complex composed of 1 PurL, 1 PurQ and 2 PurS subunits.</text>
</comment>
<keyword evidence="7 8" id="KW-0315">Glutamine amidotransferase</keyword>
<accession>A0A2X4VR37</accession>
<dbReference type="SUPFAM" id="SSF52317">
    <property type="entry name" value="Class I glutamine amidotransferase-like"/>
    <property type="match status" value="1"/>
</dbReference>
<dbReference type="SMART" id="SM01211">
    <property type="entry name" value="GATase_5"/>
    <property type="match status" value="1"/>
</dbReference>
<evidence type="ECO:0000256" key="6">
    <source>
        <dbReference type="ARBA" id="ARBA00022840"/>
    </source>
</evidence>
<dbReference type="UniPathway" id="UPA00074">
    <property type="reaction ID" value="UER00128"/>
</dbReference>
<keyword evidence="1 8" id="KW-0963">Cytoplasm</keyword>
<comment type="catalytic activity">
    <reaction evidence="8">
        <text>N(2)-formyl-N(1)-(5-phospho-beta-D-ribosyl)glycinamide + L-glutamine + ATP + H2O = 2-formamido-N(1)-(5-O-phospho-beta-D-ribosyl)acetamidine + L-glutamate + ADP + phosphate + H(+)</text>
        <dbReference type="Rhea" id="RHEA:17129"/>
        <dbReference type="ChEBI" id="CHEBI:15377"/>
        <dbReference type="ChEBI" id="CHEBI:15378"/>
        <dbReference type="ChEBI" id="CHEBI:29985"/>
        <dbReference type="ChEBI" id="CHEBI:30616"/>
        <dbReference type="ChEBI" id="CHEBI:43474"/>
        <dbReference type="ChEBI" id="CHEBI:58359"/>
        <dbReference type="ChEBI" id="CHEBI:147286"/>
        <dbReference type="ChEBI" id="CHEBI:147287"/>
        <dbReference type="ChEBI" id="CHEBI:456216"/>
        <dbReference type="EC" id="6.3.5.3"/>
    </reaction>
</comment>
<dbReference type="PANTHER" id="PTHR47552">
    <property type="entry name" value="PHOSPHORIBOSYLFORMYLGLYCINAMIDINE SYNTHASE SUBUNIT PURQ"/>
    <property type="match status" value="1"/>
</dbReference>
<comment type="caution">
    <text evidence="8">Lacks conserved residue(s) required for the propagation of feature annotation.</text>
</comment>
<dbReference type="GO" id="GO:0005524">
    <property type="term" value="F:ATP binding"/>
    <property type="evidence" value="ECO:0007669"/>
    <property type="project" value="UniProtKB-KW"/>
</dbReference>
<gene>
    <name evidence="8 9" type="primary">purQ</name>
    <name evidence="9" type="ORF">NCTC4824_00906</name>
</gene>
<evidence type="ECO:0000256" key="2">
    <source>
        <dbReference type="ARBA" id="ARBA00022598"/>
    </source>
</evidence>
<keyword evidence="4 8" id="KW-0658">Purine biosynthesis</keyword>
<feature type="active site" evidence="8">
    <location>
        <position position="197"/>
    </location>
</feature>
<dbReference type="STRING" id="1348624.GCA_001591545_00006"/>
<dbReference type="InterPro" id="IPR029062">
    <property type="entry name" value="Class_I_gatase-like"/>
</dbReference>
<dbReference type="PIRSF" id="PIRSF001586">
    <property type="entry name" value="FGAM_synth_I"/>
    <property type="match status" value="1"/>
</dbReference>
<dbReference type="AlphaFoldDB" id="A0A2X4VR37"/>
<comment type="catalytic activity">
    <reaction evidence="8">
        <text>L-glutamine + H2O = L-glutamate + NH4(+)</text>
        <dbReference type="Rhea" id="RHEA:15889"/>
        <dbReference type="ChEBI" id="CHEBI:15377"/>
        <dbReference type="ChEBI" id="CHEBI:28938"/>
        <dbReference type="ChEBI" id="CHEBI:29985"/>
        <dbReference type="ChEBI" id="CHEBI:58359"/>
        <dbReference type="EC" id="3.5.1.2"/>
    </reaction>
</comment>
<reference evidence="9 10" key="1">
    <citation type="submission" date="2018-06" db="EMBL/GenBank/DDBJ databases">
        <authorList>
            <consortium name="Pathogen Informatics"/>
            <person name="Doyle S."/>
        </authorList>
    </citation>
    <scope>NUCLEOTIDE SEQUENCE [LARGE SCALE GENOMIC DNA]</scope>
    <source>
        <strain evidence="9 10">NCTC4824</strain>
    </source>
</reference>
<dbReference type="GO" id="GO:0004642">
    <property type="term" value="F:phosphoribosylformylglycinamidine synthase activity"/>
    <property type="evidence" value="ECO:0007669"/>
    <property type="project" value="UniProtKB-UniRule"/>
</dbReference>
<keyword evidence="6 8" id="KW-0067">ATP-binding</keyword>
<dbReference type="GO" id="GO:0004359">
    <property type="term" value="F:glutaminase activity"/>
    <property type="evidence" value="ECO:0007669"/>
    <property type="project" value="UniProtKB-EC"/>
</dbReference>
<evidence type="ECO:0000313" key="10">
    <source>
        <dbReference type="Proteomes" id="UP000249134"/>
    </source>
</evidence>
<feature type="active site" evidence="8">
    <location>
        <position position="195"/>
    </location>
</feature>
<evidence type="ECO:0000313" key="9">
    <source>
        <dbReference type="EMBL" id="SQI53443.1"/>
    </source>
</evidence>
<evidence type="ECO:0000256" key="4">
    <source>
        <dbReference type="ARBA" id="ARBA00022755"/>
    </source>
</evidence>
<dbReference type="KEGG" id="blen:NCTC4824_00906"/>
<dbReference type="CDD" id="cd01740">
    <property type="entry name" value="GATase1_FGAR_AT"/>
    <property type="match status" value="1"/>
</dbReference>
<name>A0A2X4VR37_LEDLE</name>
<evidence type="ECO:0000256" key="5">
    <source>
        <dbReference type="ARBA" id="ARBA00022801"/>
    </source>
</evidence>
<evidence type="ECO:0000256" key="3">
    <source>
        <dbReference type="ARBA" id="ARBA00022741"/>
    </source>
</evidence>
<organism evidence="9 10">
    <name type="scientific">Lederbergia lenta</name>
    <name type="common">Bacillus lentus</name>
    <dbReference type="NCBI Taxonomy" id="1467"/>
    <lineage>
        <taxon>Bacteria</taxon>
        <taxon>Bacillati</taxon>
        <taxon>Bacillota</taxon>
        <taxon>Bacilli</taxon>
        <taxon>Bacillales</taxon>
        <taxon>Bacillaceae</taxon>
        <taxon>Lederbergia</taxon>
    </lineage>
</organism>
<keyword evidence="5 8" id="KW-0378">Hydrolase</keyword>
<proteinExistence type="inferred from homology"/>
<dbReference type="EC" id="6.3.5.3" evidence="8"/>
<dbReference type="FunFam" id="3.40.50.880:FF:000019">
    <property type="entry name" value="Phosphoribosylformylglycinamidine synthase subunit PurQ"/>
    <property type="match status" value="1"/>
</dbReference>
<comment type="function">
    <text evidence="8">Part of the phosphoribosylformylglycinamidine synthase complex involved in the purines biosynthetic pathway. Catalyzes the ATP-dependent conversion of formylglycinamide ribonucleotide (FGAR) and glutamine to yield formylglycinamidine ribonucleotide (FGAM) and glutamate. The FGAM synthase complex is composed of three subunits. PurQ produces an ammonia molecule by converting glutamine to glutamate. PurL transfers the ammonia molecule to FGAR to form FGAM in an ATP-dependent manner. PurS interacts with PurQ and PurL and is thought to assist in the transfer of the ammonia molecule from PurQ to PurL.</text>
</comment>
<dbReference type="InterPro" id="IPR010075">
    <property type="entry name" value="PRibForGlyAmidine_synth_PurQ"/>
</dbReference>
<dbReference type="Gene3D" id="3.40.50.880">
    <property type="match status" value="1"/>
</dbReference>
<dbReference type="NCBIfam" id="TIGR01737">
    <property type="entry name" value="FGAM_synth_I"/>
    <property type="match status" value="1"/>
</dbReference>
<dbReference type="Pfam" id="PF13507">
    <property type="entry name" value="GATase_5"/>
    <property type="match status" value="1"/>
</dbReference>
<dbReference type="PANTHER" id="PTHR47552:SF1">
    <property type="entry name" value="PHOSPHORIBOSYLFORMYLGLYCINAMIDINE SYNTHASE SUBUNIT PURQ"/>
    <property type="match status" value="1"/>
</dbReference>
<evidence type="ECO:0000256" key="7">
    <source>
        <dbReference type="ARBA" id="ARBA00022962"/>
    </source>
</evidence>
<comment type="pathway">
    <text evidence="8">Purine metabolism; IMP biosynthesis via de novo pathway; 5-amino-1-(5-phospho-D-ribosyl)imidazole from N(2)-formyl-N(1)-(5-phospho-D-ribosyl)glycinamide: step 1/2.</text>
</comment>
<comment type="subcellular location">
    <subcellularLocation>
        <location evidence="8">Cytoplasm</location>
    </subcellularLocation>
</comment>
<keyword evidence="2 8" id="KW-0436">Ligase</keyword>
<dbReference type="Proteomes" id="UP000249134">
    <property type="component" value="Chromosome 1"/>
</dbReference>
<sequence length="228" mass="24948">MKFAVLVFPGTSCEADTYDAIKNVLGEDVEFVRHNSEDLNAYDAIILPGGTSYGDAIRPGAIARMQPVMKAVKKAAEAGKPVLGIGNGFQILLETGILPGAVLENRDLKFICKPVQLKVENNDTLFTSTYESGEQITIPIAHGNGNYYADEETLTKLRQNNQIIFTYTTENPNGSMDNIAGISNKQGNVLGMMPHPERAVEQLFGSEDGLRLFQSIVRNWRESHATNA</sequence>
<keyword evidence="3 8" id="KW-0547">Nucleotide-binding</keyword>
<dbReference type="NCBIfam" id="NF002957">
    <property type="entry name" value="PRK03619.1"/>
    <property type="match status" value="1"/>
</dbReference>
<dbReference type="EMBL" id="LS483476">
    <property type="protein sequence ID" value="SQI53443.1"/>
    <property type="molecule type" value="Genomic_DNA"/>
</dbReference>
<keyword evidence="10" id="KW-1185">Reference proteome</keyword>
<dbReference type="GO" id="GO:0006189">
    <property type="term" value="P:'de novo' IMP biosynthetic process"/>
    <property type="evidence" value="ECO:0007669"/>
    <property type="project" value="UniProtKB-UniRule"/>
</dbReference>